<dbReference type="AlphaFoldDB" id="A0A8J3GMJ8"/>
<accession>A0A8J3GMJ8</accession>
<evidence type="ECO:0000313" key="2">
    <source>
        <dbReference type="Proteomes" id="UP000630142"/>
    </source>
</evidence>
<comment type="caution">
    <text evidence="1">The sequence shown here is derived from an EMBL/GenBank/DDBJ whole genome shotgun (WGS) entry which is preliminary data.</text>
</comment>
<dbReference type="Proteomes" id="UP000630142">
    <property type="component" value="Unassembled WGS sequence"/>
</dbReference>
<dbReference type="EMBL" id="BMZQ01000006">
    <property type="protein sequence ID" value="GHD23840.1"/>
    <property type="molecule type" value="Genomic_DNA"/>
</dbReference>
<reference evidence="1" key="1">
    <citation type="journal article" date="2014" name="Int. J. Syst. Evol. Microbiol.">
        <title>Complete genome sequence of Corynebacterium casei LMG S-19264T (=DSM 44701T), isolated from a smear-ripened cheese.</title>
        <authorList>
            <consortium name="US DOE Joint Genome Institute (JGI-PGF)"/>
            <person name="Walter F."/>
            <person name="Albersmeier A."/>
            <person name="Kalinowski J."/>
            <person name="Ruckert C."/>
        </authorList>
    </citation>
    <scope>NUCLEOTIDE SEQUENCE</scope>
    <source>
        <strain evidence="1">KCTC 42249</strain>
    </source>
</reference>
<proteinExistence type="predicted"/>
<reference evidence="1" key="2">
    <citation type="submission" date="2020-09" db="EMBL/GenBank/DDBJ databases">
        <authorList>
            <person name="Sun Q."/>
            <person name="Kim S."/>
        </authorList>
    </citation>
    <scope>NUCLEOTIDE SEQUENCE</scope>
    <source>
        <strain evidence="1">KCTC 42249</strain>
    </source>
</reference>
<protein>
    <submittedName>
        <fullName evidence="1">Uncharacterized protein</fullName>
    </submittedName>
</protein>
<organism evidence="1 2">
    <name type="scientific">Tianweitania populi</name>
    <dbReference type="NCBI Taxonomy" id="1607949"/>
    <lineage>
        <taxon>Bacteria</taxon>
        <taxon>Pseudomonadati</taxon>
        <taxon>Pseudomonadota</taxon>
        <taxon>Alphaproteobacteria</taxon>
        <taxon>Hyphomicrobiales</taxon>
        <taxon>Phyllobacteriaceae</taxon>
        <taxon>Tianweitania</taxon>
    </lineage>
</organism>
<gene>
    <name evidence="1" type="ORF">GCM10016234_39420</name>
</gene>
<name>A0A8J3GMJ8_9HYPH</name>
<evidence type="ECO:0000313" key="1">
    <source>
        <dbReference type="EMBL" id="GHD23840.1"/>
    </source>
</evidence>
<sequence>MGLASSYLFVIVQYDKVVTPHGWLANGETSGGIGMKNAVIRALSAFLLCVPLYTFSSSIARADDWGCQVLLCLSNPGGATQYAECRPPIERLWSHLAKGRSFPICSGVGFSTTKPRYEPYYCDAGFRLVTRSGDRRNEVGCVSNEPKVVDSAMCGYRDNGAATGRWHFEDGKQVCKALVTQRPHVREQPRYVDVTIDGAGRQRVWF</sequence>
<keyword evidence="2" id="KW-1185">Reference proteome</keyword>